<dbReference type="Gene3D" id="1.10.530.10">
    <property type="match status" value="1"/>
</dbReference>
<dbReference type="Pfam" id="PF01464">
    <property type="entry name" value="SLT"/>
    <property type="match status" value="1"/>
</dbReference>
<proteinExistence type="predicted"/>
<dbReference type="OMA" id="FINEICH"/>
<evidence type="ECO:0000313" key="1">
    <source>
        <dbReference type="EMBL" id="KGX20288.1"/>
    </source>
</evidence>
<dbReference type="SUPFAM" id="SSF53955">
    <property type="entry name" value="Lysozyme-like"/>
    <property type="match status" value="1"/>
</dbReference>
<dbReference type="KEGG" id="but:X994_5591"/>
<dbReference type="OrthoDB" id="9808681at2"/>
<dbReference type="InterPro" id="IPR008258">
    <property type="entry name" value="Transglycosylase_SLT_dom_1"/>
</dbReference>
<dbReference type="Proteomes" id="UP000030475">
    <property type="component" value="Unassembled WGS sequence"/>
</dbReference>
<dbReference type="CDD" id="cd13400">
    <property type="entry name" value="LT_IagB-like"/>
    <property type="match status" value="1"/>
</dbReference>
<organism evidence="1 2">
    <name type="scientific">Burkholderia pseudomallei</name>
    <name type="common">Pseudomonas pseudomallei</name>
    <dbReference type="NCBI Taxonomy" id="28450"/>
    <lineage>
        <taxon>Bacteria</taxon>
        <taxon>Pseudomonadati</taxon>
        <taxon>Pseudomonadota</taxon>
        <taxon>Betaproteobacteria</taxon>
        <taxon>Burkholderiales</taxon>
        <taxon>Burkholderiaceae</taxon>
        <taxon>Burkholderia</taxon>
        <taxon>pseudomallei group</taxon>
    </lineage>
</organism>
<sequence length="187" mass="20200">MSARRAEAARPRGYAARIARVAAAFAIGIVSAGGVAHADCIDDAARRYGVNADLLRSIAYYESGLNPRALHRNGDGSTDIGLMQINSVHLPALRDQGIDRLRLYDASINARVGAALLRRQIDQYGDTWRAVGAYHSRTPGLSERYARAVHDVYVARPWAAKAAARRDAAHTMPARAPGLVIEEASVQ</sequence>
<dbReference type="RefSeq" id="WP_004188424.1">
    <property type="nucleotide sequence ID" value="NZ_AP028072.1"/>
</dbReference>
<name>A0A095PMR4_BURPE</name>
<comment type="caution">
    <text evidence="1">The sequence shown here is derived from an EMBL/GenBank/DDBJ whole genome shotgun (WGS) entry which is preliminary data.</text>
</comment>
<dbReference type="InterPro" id="IPR023346">
    <property type="entry name" value="Lysozyme-like_dom_sf"/>
</dbReference>
<dbReference type="EMBL" id="JQIM01000006">
    <property type="protein sequence ID" value="KGX20288.1"/>
    <property type="molecule type" value="Genomic_DNA"/>
</dbReference>
<reference evidence="1 2" key="1">
    <citation type="submission" date="2014-08" db="EMBL/GenBank/DDBJ databases">
        <authorList>
            <person name="Bunnell A."/>
            <person name="Chain P.S."/>
            <person name="Chertkov O."/>
            <person name="Currie B.J."/>
            <person name="Daligault H.E."/>
            <person name="Davenport K.W."/>
            <person name="Davis C."/>
            <person name="Gleasner C.D."/>
            <person name="Johnson S.L."/>
            <person name="Kaestli M."/>
            <person name="Koren S."/>
            <person name="Kunde Y.A."/>
            <person name="Mayo M."/>
            <person name="McMurry K.K."/>
            <person name="Price E.P."/>
            <person name="Reitenga K.G."/>
            <person name="Robison R."/>
            <person name="Rosovitz M.J."/>
            <person name="Sarovich D.S."/>
            <person name="Teshima H."/>
        </authorList>
    </citation>
    <scope>NUCLEOTIDE SEQUENCE [LARGE SCALE GENOMIC DNA]</scope>
    <source>
        <strain evidence="1 2">MSHR44</strain>
    </source>
</reference>
<accession>A0A095PMR4</accession>
<dbReference type="AlphaFoldDB" id="A0A095PMR4"/>
<dbReference type="GeneID" id="93063706"/>
<gene>
    <name evidence="1" type="ORF">Y036_6343</name>
</gene>
<dbReference type="SMR" id="A0A095PMR4"/>
<evidence type="ECO:0000313" key="2">
    <source>
        <dbReference type="Proteomes" id="UP000030475"/>
    </source>
</evidence>
<protein>
    <submittedName>
        <fullName evidence="1">Transglycosylase SLT domain protein</fullName>
    </submittedName>
</protein>